<feature type="chain" id="PRO_5038752789" evidence="5">
    <location>
        <begin position="24"/>
        <end position="296"/>
    </location>
</feature>
<feature type="domain" description="Metallo-beta-lactamase" evidence="6">
    <location>
        <begin position="56"/>
        <end position="250"/>
    </location>
</feature>
<evidence type="ECO:0000256" key="5">
    <source>
        <dbReference type="SAM" id="SignalP"/>
    </source>
</evidence>
<evidence type="ECO:0000256" key="3">
    <source>
        <dbReference type="ARBA" id="ARBA00048505"/>
    </source>
</evidence>
<dbReference type="InterPro" id="IPR036866">
    <property type="entry name" value="RibonucZ/Hydroxyglut_hydro"/>
</dbReference>
<reference evidence="8" key="1">
    <citation type="submission" date="2018-08" db="EMBL/GenBank/DDBJ databases">
        <authorList>
            <person name="Chevrot R."/>
        </authorList>
    </citation>
    <scope>NUCLEOTIDE SEQUENCE [LARGE SCALE GENOMIC DNA]</scope>
</reference>
<organism evidence="7 8">
    <name type="scientific">Paenibacillus alvei</name>
    <name type="common">Bacillus alvei</name>
    <dbReference type="NCBI Taxonomy" id="44250"/>
    <lineage>
        <taxon>Bacteria</taxon>
        <taxon>Bacillati</taxon>
        <taxon>Bacillota</taxon>
        <taxon>Bacilli</taxon>
        <taxon>Bacillales</taxon>
        <taxon>Paenibacillaceae</taxon>
        <taxon>Paenibacillus</taxon>
    </lineage>
</organism>
<dbReference type="InterPro" id="IPR035681">
    <property type="entry name" value="ComA-like_MBL"/>
</dbReference>
<dbReference type="CDD" id="cd07731">
    <property type="entry name" value="ComA-like_MBL-fold"/>
    <property type="match status" value="1"/>
</dbReference>
<gene>
    <name evidence="7" type="ORF">PBLR_13407</name>
</gene>
<dbReference type="Pfam" id="PF00753">
    <property type="entry name" value="Lactamase_B"/>
    <property type="match status" value="1"/>
</dbReference>
<evidence type="ECO:0000256" key="4">
    <source>
        <dbReference type="SAM" id="MobiDB-lite"/>
    </source>
</evidence>
<dbReference type="Proteomes" id="UP000304148">
    <property type="component" value="Chromosome"/>
</dbReference>
<dbReference type="PANTHER" id="PTHR30619:SF7">
    <property type="entry name" value="BETA-LACTAMASE DOMAIN PROTEIN"/>
    <property type="match status" value="1"/>
</dbReference>
<evidence type="ECO:0000256" key="1">
    <source>
        <dbReference type="ARBA" id="ARBA00034221"/>
    </source>
</evidence>
<dbReference type="SUPFAM" id="SSF56281">
    <property type="entry name" value="Metallo-hydrolase/oxidoreductase"/>
    <property type="match status" value="1"/>
</dbReference>
<accession>A0A383RD03</accession>
<dbReference type="RefSeq" id="WP_138186754.1">
    <property type="nucleotide sequence ID" value="NZ_LS992241.1"/>
</dbReference>
<dbReference type="InterPro" id="IPR052159">
    <property type="entry name" value="Competence_DNA_uptake"/>
</dbReference>
<evidence type="ECO:0000256" key="2">
    <source>
        <dbReference type="ARBA" id="ARBA00034301"/>
    </source>
</evidence>
<dbReference type="EMBL" id="LS992241">
    <property type="protein sequence ID" value="SYX84985.1"/>
    <property type="molecule type" value="Genomic_DNA"/>
</dbReference>
<sequence length="296" mass="32443">MKKLYIPFLLLVVLLTACTPTSTETQGNIQKEKPKQEKPKAQSSDVLKVYYLDVGQGDSTLIRTPKGQHVLIDGGDNSQGENVVKYLKQYGVKELDAVIATHPDADHIGGLDTVLNAIPAKSVYAPRVSHTTKTYEDFLLAVKKQKLKIKSAKAGVDLPLDGVQAEFLAPVGDYGKDLNAWSAVLKVTYKNTSYLFSGDAERKSETDMVNSSANLEADVYKVGHHGSDTSTSAEFLKAIHPTYAVISVGKDNKYNHPKDVIMKRLKKANVKVFRTDKEGTVISISDGKSITFEKAR</sequence>
<dbReference type="PROSITE" id="PS51257">
    <property type="entry name" value="PROKAR_LIPOPROTEIN"/>
    <property type="match status" value="1"/>
</dbReference>
<evidence type="ECO:0000313" key="8">
    <source>
        <dbReference type="Proteomes" id="UP000304148"/>
    </source>
</evidence>
<proteinExistence type="predicted"/>
<keyword evidence="5" id="KW-0732">Signal</keyword>
<dbReference type="PANTHER" id="PTHR30619">
    <property type="entry name" value="DNA INTERNALIZATION/COMPETENCE PROTEIN COMEC/REC2"/>
    <property type="match status" value="1"/>
</dbReference>
<dbReference type="SMART" id="SM00849">
    <property type="entry name" value="Lactamase_B"/>
    <property type="match status" value="1"/>
</dbReference>
<dbReference type="AlphaFoldDB" id="A0A383RD03"/>
<feature type="signal peptide" evidence="5">
    <location>
        <begin position="1"/>
        <end position="23"/>
    </location>
</feature>
<evidence type="ECO:0000259" key="6">
    <source>
        <dbReference type="SMART" id="SM00849"/>
    </source>
</evidence>
<feature type="region of interest" description="Disordered" evidence="4">
    <location>
        <begin position="23"/>
        <end position="42"/>
    </location>
</feature>
<comment type="catalytic activity">
    <reaction evidence="1">
        <text>3',5'-cyclic CMP + H2O = CMP + H(+)</text>
        <dbReference type="Rhea" id="RHEA:72675"/>
        <dbReference type="ChEBI" id="CHEBI:15377"/>
        <dbReference type="ChEBI" id="CHEBI:15378"/>
        <dbReference type="ChEBI" id="CHEBI:58003"/>
        <dbReference type="ChEBI" id="CHEBI:60377"/>
    </reaction>
    <physiologicalReaction direction="left-to-right" evidence="1">
        <dbReference type="Rhea" id="RHEA:72676"/>
    </physiologicalReaction>
</comment>
<protein>
    <submittedName>
        <fullName evidence="7">DNA internalization-related competence protein ComEC/Rec2</fullName>
    </submittedName>
</protein>
<dbReference type="Gene3D" id="3.60.15.10">
    <property type="entry name" value="Ribonuclease Z/Hydroxyacylglutathione hydrolase-like"/>
    <property type="match status" value="1"/>
</dbReference>
<dbReference type="InterPro" id="IPR001279">
    <property type="entry name" value="Metallo-B-lactamas"/>
</dbReference>
<feature type="compositionally biased region" description="Basic and acidic residues" evidence="4">
    <location>
        <begin position="30"/>
        <end position="40"/>
    </location>
</feature>
<name>A0A383RD03_PAEAL</name>
<comment type="function">
    <text evidence="2">Counteracts the endogenous Pycsar antiviral defense system. Phosphodiesterase that enables metal-dependent hydrolysis of host cyclic nucleotide Pycsar defense signals such as cCMP and cUMP.</text>
</comment>
<evidence type="ECO:0000313" key="7">
    <source>
        <dbReference type="EMBL" id="SYX84985.1"/>
    </source>
</evidence>
<comment type="catalytic activity">
    <reaction evidence="3">
        <text>3',5'-cyclic UMP + H2O = UMP + H(+)</text>
        <dbReference type="Rhea" id="RHEA:70575"/>
        <dbReference type="ChEBI" id="CHEBI:15377"/>
        <dbReference type="ChEBI" id="CHEBI:15378"/>
        <dbReference type="ChEBI" id="CHEBI:57865"/>
        <dbReference type="ChEBI" id="CHEBI:184387"/>
    </reaction>
    <physiologicalReaction direction="left-to-right" evidence="3">
        <dbReference type="Rhea" id="RHEA:70576"/>
    </physiologicalReaction>
</comment>